<sequence length="943" mass="104209">MALELDHESNHGHGVAMFTVTLVVVVLSACSVTLRLASRLYLRQAVKIRDYLIVLAWITAFGLSFSILYGAYKGFGIKMEFIPPELRSLLKKGLYAFSVLYSPTLMLTKTSVLLYYVESIPKTRAFRVATYATLFVVNAAGLALLLLNVFRCRPIRSAYIYPAANESVCTNFVDLNLASVPLNVVTDFAILVLPLPVLSQMTVPFGHRTAVALMFTAGAMFTTITLIRTAMLQHAHIAQVQAKEAVDWDGVDENEFPWHASESFMWSAVEVNAGIICTCVPMMKQLASRLFVKFSGKSHRSASRRDIKEKAPMRRPFNRRDSVTSPSLVFDENRRSCSPDSGYSDVDVQASYRESRSKRCHSHHLSQDSFHDRGAVKPKRTKSMLELTNKEALPFLTAIIFLLFLWGFGYGLLNTVNFRFLIEAKATYAKAIGLHAAYFAGYLIGPAAAGYLLKKTTFKLTFIVGLCLYACGILISWTSAVLTSFETYVFSNVVTGAGMAIVQTTSHPFLALCGPQEYAEMRLNIALGFQSIGSVISSILAKKAFSLREIDAHDLVQMKWAYFAMALLHIILAIAMHYLSLPEANDNQLADLARQRQMANSAKIYDIRVVWVTLGLAVFAQFLFVGGSEGINVHFRKLARRTRIKNVTPFESQALGFALFAVGRFATVALQLVAKPRVILSILYLGLIGCAIAAVTIHGRLAMIGALGTYFFGSGIYGLTFAIALRGMGHHTKTASAFLTAAVSGGAVFTCVQRAVANSRGVQFSFLVPTILFAVCLIFPIYLNSFAPAKRHTDPTLKNHRARGTSVAFHPTQDDRGEGFAVPESIFPSQETIARVVQKSQDRSSAYIPTSPTQAPKRAKGHYRGGGLMHSLSSWHTSLRSPTSDRASCEPSRSSGRWDRNSRSERKWPPGPSSPSLEMDKVNARQSSDYYYYRSGEVYKDIR</sequence>
<dbReference type="InterPro" id="IPR011701">
    <property type="entry name" value="MFS"/>
</dbReference>
<feature type="compositionally biased region" description="Basic and acidic residues" evidence="3">
    <location>
        <begin position="896"/>
        <end position="908"/>
    </location>
</feature>
<keyword evidence="4" id="KW-0812">Transmembrane</keyword>
<dbReference type="PANTHER" id="PTHR43702:SF13">
    <property type="entry name" value="MONOSACCHARIDE TRANSPORTER, PUTATIVE (AFU_ORTHOLOGUE AFUA_4G06630)-RELATED"/>
    <property type="match status" value="1"/>
</dbReference>
<feature type="transmembrane region" description="Helical" evidence="4">
    <location>
        <begin position="92"/>
        <end position="116"/>
    </location>
</feature>
<dbReference type="SUPFAM" id="SSF103473">
    <property type="entry name" value="MFS general substrate transporter"/>
    <property type="match status" value="1"/>
</dbReference>
<dbReference type="Gene3D" id="1.20.1250.20">
    <property type="entry name" value="MFS general substrate transporter like domains"/>
    <property type="match status" value="2"/>
</dbReference>
<gene>
    <name evidence="6" type="ORF">H109_03414</name>
</gene>
<keyword evidence="2" id="KW-1003">Cell membrane</keyword>
<comment type="caution">
    <text evidence="6">The sequence shown here is derived from an EMBL/GenBank/DDBJ whole genome shotgun (WGS) entry which is preliminary data.</text>
</comment>
<feature type="transmembrane region" description="Helical" evidence="4">
    <location>
        <begin position="432"/>
        <end position="453"/>
    </location>
</feature>
<evidence type="ECO:0000256" key="4">
    <source>
        <dbReference type="SAM" id="Phobius"/>
    </source>
</evidence>
<feature type="transmembrane region" description="Helical" evidence="4">
    <location>
        <begin position="762"/>
        <end position="783"/>
    </location>
</feature>
<dbReference type="OMA" id="SQFFYVA"/>
<dbReference type="STRING" id="1215338.A0A059JB96"/>
<feature type="transmembrane region" description="Helical" evidence="4">
    <location>
        <begin position="50"/>
        <end position="72"/>
    </location>
</feature>
<feature type="domain" description="Rhodopsin" evidence="5">
    <location>
        <begin position="34"/>
        <end position="288"/>
    </location>
</feature>
<feature type="transmembrane region" description="Helical" evidence="4">
    <location>
        <begin position="703"/>
        <end position="725"/>
    </location>
</feature>
<name>A0A059JB96_TRIIM</name>
<feature type="transmembrane region" description="Helical" evidence="4">
    <location>
        <begin position="737"/>
        <end position="756"/>
    </location>
</feature>
<feature type="transmembrane region" description="Helical" evidence="4">
    <location>
        <begin position="128"/>
        <end position="150"/>
    </location>
</feature>
<dbReference type="GO" id="GO:0022857">
    <property type="term" value="F:transmembrane transporter activity"/>
    <property type="evidence" value="ECO:0007669"/>
    <property type="project" value="InterPro"/>
</dbReference>
<feature type="transmembrane region" description="Helical" evidence="4">
    <location>
        <begin position="15"/>
        <end position="38"/>
    </location>
</feature>
<feature type="region of interest" description="Disordered" evidence="3">
    <location>
        <begin position="838"/>
        <end position="922"/>
    </location>
</feature>
<dbReference type="EMBL" id="AOKY01000243">
    <property type="protein sequence ID" value="KDB24717.1"/>
    <property type="molecule type" value="Genomic_DNA"/>
</dbReference>
<evidence type="ECO:0000259" key="5">
    <source>
        <dbReference type="Pfam" id="PF20684"/>
    </source>
</evidence>
<comment type="subcellular location">
    <subcellularLocation>
        <location evidence="1">Cell inner membrane</location>
        <topology evidence="1">Multi-pass membrane protein</topology>
    </subcellularLocation>
</comment>
<reference evidence="6 7" key="1">
    <citation type="submission" date="2014-02" db="EMBL/GenBank/DDBJ databases">
        <title>The Genome Sequence of Trichophyton interdigitale MR816.</title>
        <authorList>
            <consortium name="The Broad Institute Genomics Platform"/>
            <person name="Cuomo C.A."/>
            <person name="White T.C."/>
            <person name="Graser Y."/>
            <person name="Martinez-Rossi N."/>
            <person name="Heitman J."/>
            <person name="Young S.K."/>
            <person name="Zeng Q."/>
            <person name="Gargeya S."/>
            <person name="Abouelleil A."/>
            <person name="Alvarado L."/>
            <person name="Chapman S.B."/>
            <person name="Gainer-Dewar J."/>
            <person name="Goldberg J."/>
            <person name="Griggs A."/>
            <person name="Gujja S."/>
            <person name="Hansen M."/>
            <person name="Howarth C."/>
            <person name="Imamovic A."/>
            <person name="Larimer J."/>
            <person name="Martinez D."/>
            <person name="Murphy C."/>
            <person name="Pearson M.D."/>
            <person name="Persinoti G."/>
            <person name="Poon T."/>
            <person name="Priest M."/>
            <person name="Roberts A.D."/>
            <person name="Saif S."/>
            <person name="Shea T.D."/>
            <person name="Sykes S.N."/>
            <person name="Wortman J."/>
            <person name="Nusbaum C."/>
            <person name="Birren B."/>
        </authorList>
    </citation>
    <scope>NUCLEOTIDE SEQUENCE [LARGE SCALE GENOMIC DNA]</scope>
    <source>
        <strain evidence="6 7">MR816</strain>
    </source>
</reference>
<dbReference type="InterPro" id="IPR049326">
    <property type="entry name" value="Rhodopsin_dom_fungi"/>
</dbReference>
<evidence type="ECO:0000256" key="1">
    <source>
        <dbReference type="ARBA" id="ARBA00004429"/>
    </source>
</evidence>
<feature type="transmembrane region" description="Helical" evidence="4">
    <location>
        <begin position="210"/>
        <end position="231"/>
    </location>
</feature>
<accession>A0A059JB96</accession>
<dbReference type="Pfam" id="PF07690">
    <property type="entry name" value="MFS_1"/>
    <property type="match status" value="1"/>
</dbReference>
<feature type="transmembrane region" description="Helical" evidence="4">
    <location>
        <begin position="460"/>
        <end position="482"/>
    </location>
</feature>
<dbReference type="InterPro" id="IPR050375">
    <property type="entry name" value="MFS_TsgA-like"/>
</dbReference>
<keyword evidence="4" id="KW-0472">Membrane</keyword>
<evidence type="ECO:0000256" key="3">
    <source>
        <dbReference type="SAM" id="MobiDB-lite"/>
    </source>
</evidence>
<dbReference type="GO" id="GO:0005886">
    <property type="term" value="C:plasma membrane"/>
    <property type="evidence" value="ECO:0007669"/>
    <property type="project" value="UniProtKB-SubCell"/>
</dbReference>
<dbReference type="HOGENOM" id="CLU_006746_1_0_1"/>
<evidence type="ECO:0000256" key="2">
    <source>
        <dbReference type="ARBA" id="ARBA00022475"/>
    </source>
</evidence>
<feature type="transmembrane region" description="Helical" evidence="4">
    <location>
        <begin position="392"/>
        <end position="412"/>
    </location>
</feature>
<feature type="transmembrane region" description="Helical" evidence="4">
    <location>
        <begin position="678"/>
        <end position="697"/>
    </location>
</feature>
<dbReference type="AlphaFoldDB" id="A0A059JB96"/>
<keyword evidence="7" id="KW-1185">Reference proteome</keyword>
<feature type="compositionally biased region" description="Polar residues" evidence="3">
    <location>
        <begin position="871"/>
        <end position="895"/>
    </location>
</feature>
<feature type="region of interest" description="Disordered" evidence="3">
    <location>
        <begin position="302"/>
        <end position="324"/>
    </location>
</feature>
<dbReference type="Proteomes" id="UP000024533">
    <property type="component" value="Unassembled WGS sequence"/>
</dbReference>
<dbReference type="OrthoDB" id="2496787at2759"/>
<feature type="transmembrane region" description="Helical" evidence="4">
    <location>
        <begin position="560"/>
        <end position="581"/>
    </location>
</feature>
<dbReference type="PANTHER" id="PTHR43702">
    <property type="entry name" value="L-FUCOSE-PROTON SYMPORTER"/>
    <property type="match status" value="1"/>
</dbReference>
<feature type="transmembrane region" description="Helical" evidence="4">
    <location>
        <begin position="602"/>
        <end position="624"/>
    </location>
</feature>
<feature type="compositionally biased region" description="Polar residues" evidence="3">
    <location>
        <begin position="843"/>
        <end position="854"/>
    </location>
</feature>
<dbReference type="Pfam" id="PF20684">
    <property type="entry name" value="Fung_rhodopsin"/>
    <property type="match status" value="1"/>
</dbReference>
<keyword evidence="4" id="KW-1133">Transmembrane helix</keyword>
<organism evidence="6 7">
    <name type="scientific">Trichophyton interdigitale (strain MR816)</name>
    <dbReference type="NCBI Taxonomy" id="1215338"/>
    <lineage>
        <taxon>Eukaryota</taxon>
        <taxon>Fungi</taxon>
        <taxon>Dikarya</taxon>
        <taxon>Ascomycota</taxon>
        <taxon>Pezizomycotina</taxon>
        <taxon>Eurotiomycetes</taxon>
        <taxon>Eurotiomycetidae</taxon>
        <taxon>Onygenales</taxon>
        <taxon>Arthrodermataceae</taxon>
        <taxon>Trichophyton</taxon>
    </lineage>
</organism>
<evidence type="ECO:0000313" key="6">
    <source>
        <dbReference type="EMBL" id="KDB24717.1"/>
    </source>
</evidence>
<proteinExistence type="predicted"/>
<evidence type="ECO:0000313" key="7">
    <source>
        <dbReference type="Proteomes" id="UP000024533"/>
    </source>
</evidence>
<feature type="compositionally biased region" description="Basic and acidic residues" evidence="3">
    <location>
        <begin position="303"/>
        <end position="322"/>
    </location>
</feature>
<dbReference type="InterPro" id="IPR036259">
    <property type="entry name" value="MFS_trans_sf"/>
</dbReference>
<feature type="transmembrane region" description="Helical" evidence="4">
    <location>
        <begin position="523"/>
        <end position="540"/>
    </location>
</feature>
<protein>
    <recommendedName>
        <fullName evidence="5">Rhodopsin domain-containing protein</fullName>
    </recommendedName>
</protein>